<keyword evidence="9" id="KW-1185">Reference proteome</keyword>
<dbReference type="Proteomes" id="UP000636891">
    <property type="component" value="Unassembled WGS sequence"/>
</dbReference>
<sequence>MKRNFWGSFRNEDWMATIMGLLLVVAVITVPGWIPAFPKTLSTAGSWLSVAGMFLIAALFSALGIKLMGDRLRGFIPSFAAIFVLSALCQYVSMLPPIKTAGLESVFFSVILGLLIRNTVGLPKWLSPAVRSEYYIKIGLILLGTSVLFGEILKAGALGMLQAVVVVFTVWYFTFWLARKLKLDSEMGIMLASAVSICGVSAAIATCGAIKGDSKKLSFVVSIVLVVAIPMMSLMPLLAKWMGLTPEVAGAWLGGTIDTTGAVVAAGKFLGETAETYSVIIKSSQNVLLGIAAFAISIYWSLRGTNRTERPTAKVIWDRFPKFVVGFVIASLVFSFCMPLQEAKALGGLAKGLREVMFSLAFVCIGLETDFRFIFKKENKSNIATFFVAQGFNIVVTLVMAYLLFGLWAG</sequence>
<feature type="transmembrane region" description="Helical" evidence="7">
    <location>
        <begin position="72"/>
        <end position="93"/>
    </location>
</feature>
<evidence type="ECO:0000256" key="1">
    <source>
        <dbReference type="ARBA" id="ARBA00004651"/>
    </source>
</evidence>
<feature type="transmembrane region" description="Helical" evidence="7">
    <location>
        <begin position="283"/>
        <end position="302"/>
    </location>
</feature>
<comment type="similarity">
    <text evidence="2">Belongs to the UPF0324 family.</text>
</comment>
<feature type="transmembrane region" description="Helical" evidence="7">
    <location>
        <begin position="12"/>
        <end position="34"/>
    </location>
</feature>
<dbReference type="Pfam" id="PF03601">
    <property type="entry name" value="Cons_hypoth698"/>
    <property type="match status" value="1"/>
</dbReference>
<keyword evidence="3" id="KW-1003">Cell membrane</keyword>
<evidence type="ECO:0000256" key="3">
    <source>
        <dbReference type="ARBA" id="ARBA00022475"/>
    </source>
</evidence>
<proteinExistence type="inferred from homology"/>
<feature type="transmembrane region" description="Helical" evidence="7">
    <location>
        <begin position="105"/>
        <end position="122"/>
    </location>
</feature>
<feature type="transmembrane region" description="Helical" evidence="7">
    <location>
        <begin position="134"/>
        <end position="153"/>
    </location>
</feature>
<evidence type="ECO:0000313" key="9">
    <source>
        <dbReference type="Proteomes" id="UP000636891"/>
    </source>
</evidence>
<evidence type="ECO:0000256" key="2">
    <source>
        <dbReference type="ARBA" id="ARBA00007977"/>
    </source>
</evidence>
<keyword evidence="4 7" id="KW-0812">Transmembrane</keyword>
<comment type="subcellular location">
    <subcellularLocation>
        <location evidence="1">Cell membrane</location>
        <topology evidence="1">Multi-pass membrane protein</topology>
    </subcellularLocation>
</comment>
<feature type="transmembrane region" description="Helical" evidence="7">
    <location>
        <begin position="159"/>
        <end position="177"/>
    </location>
</feature>
<protein>
    <submittedName>
        <fullName evidence="8">Sulfate exporter family transporter</fullName>
    </submittedName>
</protein>
<feature type="transmembrane region" description="Helical" evidence="7">
    <location>
        <begin position="323"/>
        <end position="341"/>
    </location>
</feature>
<feature type="transmembrane region" description="Helical" evidence="7">
    <location>
        <begin position="46"/>
        <end position="65"/>
    </location>
</feature>
<organism evidence="8 9">
    <name type="scientific">Alistipes hominis</name>
    <dbReference type="NCBI Taxonomy" id="2763015"/>
    <lineage>
        <taxon>Bacteria</taxon>
        <taxon>Pseudomonadati</taxon>
        <taxon>Bacteroidota</taxon>
        <taxon>Bacteroidia</taxon>
        <taxon>Bacteroidales</taxon>
        <taxon>Rikenellaceae</taxon>
        <taxon>Alistipes</taxon>
    </lineage>
</organism>
<evidence type="ECO:0000256" key="6">
    <source>
        <dbReference type="ARBA" id="ARBA00023136"/>
    </source>
</evidence>
<gene>
    <name evidence="8" type="ORF">H8S08_05465</name>
</gene>
<feature type="transmembrane region" description="Helical" evidence="7">
    <location>
        <begin position="189"/>
        <end position="211"/>
    </location>
</feature>
<accession>A0ABR7CML3</accession>
<evidence type="ECO:0000256" key="5">
    <source>
        <dbReference type="ARBA" id="ARBA00022989"/>
    </source>
</evidence>
<name>A0ABR7CML3_9BACT</name>
<dbReference type="InterPro" id="IPR018383">
    <property type="entry name" value="UPF0324_pro"/>
</dbReference>
<evidence type="ECO:0000256" key="4">
    <source>
        <dbReference type="ARBA" id="ARBA00022692"/>
    </source>
</evidence>
<dbReference type="PANTHER" id="PTHR30106">
    <property type="entry name" value="INNER MEMBRANE PROTEIN YEIH-RELATED"/>
    <property type="match status" value="1"/>
</dbReference>
<evidence type="ECO:0000313" key="8">
    <source>
        <dbReference type="EMBL" id="MBC5616470.1"/>
    </source>
</evidence>
<dbReference type="RefSeq" id="WP_118655631.1">
    <property type="nucleotide sequence ID" value="NZ_JACOOK010000002.1"/>
</dbReference>
<dbReference type="PANTHER" id="PTHR30106:SF1">
    <property type="entry name" value="UPF0324 MEMBRANE PROTEIN FN0533"/>
    <property type="match status" value="1"/>
</dbReference>
<keyword evidence="5 7" id="KW-1133">Transmembrane helix</keyword>
<keyword evidence="6 7" id="KW-0472">Membrane</keyword>
<feature type="transmembrane region" description="Helical" evidence="7">
    <location>
        <begin position="356"/>
        <end position="375"/>
    </location>
</feature>
<comment type="caution">
    <text evidence="8">The sequence shown here is derived from an EMBL/GenBank/DDBJ whole genome shotgun (WGS) entry which is preliminary data.</text>
</comment>
<dbReference type="EMBL" id="JACOOK010000002">
    <property type="protein sequence ID" value="MBC5616470.1"/>
    <property type="molecule type" value="Genomic_DNA"/>
</dbReference>
<feature type="transmembrane region" description="Helical" evidence="7">
    <location>
        <begin position="217"/>
        <end position="239"/>
    </location>
</feature>
<evidence type="ECO:0000256" key="7">
    <source>
        <dbReference type="SAM" id="Phobius"/>
    </source>
</evidence>
<feature type="transmembrane region" description="Helical" evidence="7">
    <location>
        <begin position="387"/>
        <end position="409"/>
    </location>
</feature>
<reference evidence="8 9" key="1">
    <citation type="submission" date="2020-08" db="EMBL/GenBank/DDBJ databases">
        <title>Genome public.</title>
        <authorList>
            <person name="Liu C."/>
            <person name="Sun Q."/>
        </authorList>
    </citation>
    <scope>NUCLEOTIDE SEQUENCE [LARGE SCALE GENOMIC DNA]</scope>
    <source>
        <strain evidence="8 9">New-7</strain>
    </source>
</reference>